<accession>A0A8J5IBD9</accession>
<dbReference type="Proteomes" id="UP000709295">
    <property type="component" value="Unassembled WGS sequence"/>
</dbReference>
<name>A0A8J5IBD9_9STRA</name>
<dbReference type="EMBL" id="JAENGY010001463">
    <property type="protein sequence ID" value="KAG6949133.1"/>
    <property type="molecule type" value="Genomic_DNA"/>
</dbReference>
<evidence type="ECO:0000313" key="1">
    <source>
        <dbReference type="EMBL" id="KAG6949133.1"/>
    </source>
</evidence>
<sequence length="175" mass="19489">MDGRTAFPGTGVDQVTLPDDAEVLAETAHTLYDEKQPEGKDILADVVRPQLSVVEDEEAYFADRDSLDLHEDIGEYGESKEKPLVAEVSDNRGTMALELHDISRDFNMLIEYFPGSASGIPTDCNTLRIETVKQFYNLLFPEDGNENYHRLLWICAPPMSGKTAMFIYSTTGCSS</sequence>
<comment type="caution">
    <text evidence="1">The sequence shown here is derived from an EMBL/GenBank/DDBJ whole genome shotgun (WGS) entry which is preliminary data.</text>
</comment>
<reference evidence="1" key="1">
    <citation type="submission" date="2021-01" db="EMBL/GenBank/DDBJ databases">
        <title>Phytophthora aleatoria, a newly-described species from Pinus radiata is distinct from Phytophthora cactorum isolates based on comparative genomics.</title>
        <authorList>
            <person name="Mcdougal R."/>
            <person name="Panda P."/>
            <person name="Williams N."/>
            <person name="Studholme D.J."/>
        </authorList>
    </citation>
    <scope>NUCLEOTIDE SEQUENCE</scope>
    <source>
        <strain evidence="1">NZFS 4037</strain>
    </source>
</reference>
<keyword evidence="2" id="KW-1185">Reference proteome</keyword>
<organism evidence="1 2">
    <name type="scientific">Phytophthora aleatoria</name>
    <dbReference type="NCBI Taxonomy" id="2496075"/>
    <lineage>
        <taxon>Eukaryota</taxon>
        <taxon>Sar</taxon>
        <taxon>Stramenopiles</taxon>
        <taxon>Oomycota</taxon>
        <taxon>Peronosporomycetes</taxon>
        <taxon>Peronosporales</taxon>
        <taxon>Peronosporaceae</taxon>
        <taxon>Phytophthora</taxon>
    </lineage>
</organism>
<proteinExistence type="predicted"/>
<gene>
    <name evidence="1" type="ORF">JG688_00014769</name>
</gene>
<evidence type="ECO:0000313" key="2">
    <source>
        <dbReference type="Proteomes" id="UP000709295"/>
    </source>
</evidence>
<protein>
    <submittedName>
        <fullName evidence="1">Uncharacterized protein</fullName>
    </submittedName>
</protein>
<dbReference type="AlphaFoldDB" id="A0A8J5IBD9"/>